<dbReference type="Pfam" id="PF05159">
    <property type="entry name" value="Capsule_synth"/>
    <property type="match status" value="1"/>
</dbReference>
<sequence length="431" mass="47190">MGANLGRRRVFLFLQGPHGPFFAGLGAGLRAAGAEVHRIGFNAGDEAFWRGGGYVAYRDAPEAFPGFLGETVRRLGVTDIACYGSSRPVHRTALALAEAEGLVPHVFEEGYLRPYWVTYERGGANAGSRAARMTVAEMAASLAEGAQVHTEAPDRWGDMGAHMAWGAAYHARLMLGARRYPGFRPHRTPGVGGEFGLHLRRFLETPARALGRAAATARIRHGGFPYHLVLLQLAHDANFLSHGPFRTQAEFLDRVFHGFVAGAPLHHHLVLKAHPLEDGREPLRPLVRRLAGEHGLEGRVHFVSGGKLARLLDAARSALTVNSTAAEQALWRGLPLKVFGDAVYRKPEFVSDQPLPEFFRDPRAPDRAAYLTYRAFLLATSQVPGGYYGYLSRRKLLRQVPDLMLAEASPYARLAEGGAAARPQHLRPVSR</sequence>
<comment type="caution">
    <text evidence="1">The sequence shown here is derived from an EMBL/GenBank/DDBJ whole genome shotgun (WGS) entry which is preliminary data.</text>
</comment>
<protein>
    <submittedName>
        <fullName evidence="1">Capsular polysaccharide export protein</fullName>
    </submittedName>
</protein>
<evidence type="ECO:0000313" key="2">
    <source>
        <dbReference type="Proteomes" id="UP000245390"/>
    </source>
</evidence>
<evidence type="ECO:0000313" key="1">
    <source>
        <dbReference type="EMBL" id="PWK55290.1"/>
    </source>
</evidence>
<dbReference type="InterPro" id="IPR007833">
    <property type="entry name" value="Capsule_polysaccharide_synth"/>
</dbReference>
<name>A0A316G680_9RHOB</name>
<gene>
    <name evidence="1" type="ORF">C8D95_108170</name>
</gene>
<dbReference type="KEGG" id="salo:EF888_06415"/>
<dbReference type="GO" id="GO:0000271">
    <property type="term" value="P:polysaccharide biosynthetic process"/>
    <property type="evidence" value="ECO:0007669"/>
    <property type="project" value="InterPro"/>
</dbReference>
<dbReference type="OrthoDB" id="9794206at2"/>
<accession>A0A316G680</accession>
<dbReference type="RefSeq" id="WP_109760283.1">
    <property type="nucleotide sequence ID" value="NZ_CP034588.1"/>
</dbReference>
<dbReference type="EMBL" id="QGGV01000008">
    <property type="protein sequence ID" value="PWK55290.1"/>
    <property type="molecule type" value="Genomic_DNA"/>
</dbReference>
<keyword evidence="2" id="KW-1185">Reference proteome</keyword>
<reference evidence="1 2" key="1">
    <citation type="submission" date="2018-05" db="EMBL/GenBank/DDBJ databases">
        <title>Genomic Encyclopedia of Type Strains, Phase IV (KMG-IV): sequencing the most valuable type-strain genomes for metagenomic binning, comparative biology and taxonomic classification.</title>
        <authorList>
            <person name="Goeker M."/>
        </authorList>
    </citation>
    <scope>NUCLEOTIDE SEQUENCE [LARGE SCALE GENOMIC DNA]</scope>
    <source>
        <strain evidence="1 2">DSM 103371</strain>
    </source>
</reference>
<dbReference type="GO" id="GO:0015774">
    <property type="term" value="P:polysaccharide transport"/>
    <property type="evidence" value="ECO:0007669"/>
    <property type="project" value="InterPro"/>
</dbReference>
<dbReference type="AlphaFoldDB" id="A0A316G680"/>
<dbReference type="Proteomes" id="UP000245390">
    <property type="component" value="Unassembled WGS sequence"/>
</dbReference>
<proteinExistence type="predicted"/>
<organism evidence="1 2">
    <name type="scientific">Silicimonas algicola</name>
    <dbReference type="NCBI Taxonomy" id="1826607"/>
    <lineage>
        <taxon>Bacteria</taxon>
        <taxon>Pseudomonadati</taxon>
        <taxon>Pseudomonadota</taxon>
        <taxon>Alphaproteobacteria</taxon>
        <taxon>Rhodobacterales</taxon>
        <taxon>Paracoccaceae</taxon>
    </lineage>
</organism>